<gene>
    <name evidence="1" type="ORF">LEP1GSC105_0775</name>
</gene>
<evidence type="ECO:0000313" key="1">
    <source>
        <dbReference type="EMBL" id="EKR52853.1"/>
    </source>
</evidence>
<sequence>MQTEDLELDQTRGVYFPTALRLELKTSGNLENLIGSNYEEVFIQEFIHFIQDISTLYGLTNFQVNLNDFASKA</sequence>
<comment type="caution">
    <text evidence="1">The sequence shown here is derived from an EMBL/GenBank/DDBJ whole genome shotgun (WGS) entry which is preliminary data.</text>
</comment>
<dbReference type="RefSeq" id="WP_001192760.1">
    <property type="nucleotide sequence ID" value="NZ_AHNR02000073.1"/>
</dbReference>
<proteinExistence type="predicted"/>
<organism evidence="1 2">
    <name type="scientific">Leptospira interrogans str. UI 12758</name>
    <dbReference type="NCBI Taxonomy" id="1049938"/>
    <lineage>
        <taxon>Bacteria</taxon>
        <taxon>Pseudomonadati</taxon>
        <taxon>Spirochaetota</taxon>
        <taxon>Spirochaetia</taxon>
        <taxon>Leptospirales</taxon>
        <taxon>Leptospiraceae</taxon>
        <taxon>Leptospira</taxon>
    </lineage>
</organism>
<dbReference type="EMBL" id="AHNR02000073">
    <property type="protein sequence ID" value="EKR52853.1"/>
    <property type="molecule type" value="Genomic_DNA"/>
</dbReference>
<name>A0A0E2DB13_LEPIR</name>
<reference evidence="1 2" key="1">
    <citation type="submission" date="2012-10" db="EMBL/GenBank/DDBJ databases">
        <authorList>
            <person name="Harkins D.M."/>
            <person name="Durkin A.S."/>
            <person name="Brinkac L.M."/>
            <person name="Haft D.H."/>
            <person name="Selengut J.D."/>
            <person name="Sanka R."/>
            <person name="DePew J."/>
            <person name="Purushe J."/>
            <person name="Chanthongthip A."/>
            <person name="Lattana O."/>
            <person name="Phetsouvanh R."/>
            <person name="Newton P.N."/>
            <person name="Vinetz J.M."/>
            <person name="Sutton G.G."/>
            <person name="Nierman W.C."/>
            <person name="Fouts D.E."/>
        </authorList>
    </citation>
    <scope>NUCLEOTIDE SEQUENCE [LARGE SCALE GENOMIC DNA]</scope>
    <source>
        <strain evidence="1 2">UI 12758</strain>
    </source>
</reference>
<evidence type="ECO:0000313" key="2">
    <source>
        <dbReference type="Proteomes" id="UP000001340"/>
    </source>
</evidence>
<dbReference type="Proteomes" id="UP000001340">
    <property type="component" value="Unassembled WGS sequence"/>
</dbReference>
<protein>
    <submittedName>
        <fullName evidence="1">Uncharacterized protein</fullName>
    </submittedName>
</protein>
<dbReference type="AlphaFoldDB" id="A0A0E2DB13"/>
<accession>A0A0E2DB13</accession>